<evidence type="ECO:0000313" key="4">
    <source>
        <dbReference type="Proteomes" id="UP001620408"/>
    </source>
</evidence>
<name>A0ABW8K9K3_9GAMM</name>
<dbReference type="PRINTS" id="PR01002">
    <property type="entry name" value="FLGFLGJ"/>
</dbReference>
<dbReference type="Gene3D" id="2.10.70.40">
    <property type="entry name" value="peptidoglycan hydrolase"/>
    <property type="match status" value="1"/>
</dbReference>
<feature type="domain" description="Mannosyl-glycoprotein endo-beta-N-acetylglucosamidase-like" evidence="2">
    <location>
        <begin position="93"/>
        <end position="253"/>
    </location>
</feature>
<proteinExistence type="predicted"/>
<dbReference type="InterPro" id="IPR051056">
    <property type="entry name" value="Glycosyl_Hydrolase_73"/>
</dbReference>
<protein>
    <submittedName>
        <fullName evidence="3">Glucosaminidase domain-containing protein</fullName>
    </submittedName>
</protein>
<dbReference type="InterPro" id="IPR023346">
    <property type="entry name" value="Lysozyme-like_dom_sf"/>
</dbReference>
<dbReference type="PANTHER" id="PTHR33308">
    <property type="entry name" value="PEPTIDOGLYCAN HYDROLASE FLGJ"/>
    <property type="match status" value="1"/>
</dbReference>
<keyword evidence="4" id="KW-1185">Reference proteome</keyword>
<sequence>MRQLDLHAFRVGSAADDIALPLGRSAAGGAGFSSMYGALHAEIRDTIVNGFAPASSTTTLAAAALPSQLSAGSRAWLGAYLAGQSTAMGKVDGMPVDEATRTAFLEDIAPWAERAAAELGVSPHLVVAHAALESNWGRQPVRMHGRNAYNVFGIKAGNLWSGASVASQTTEYVEGRAVRLPQRFRAYDDYSHAFHDYTRLLKDNPRYAGALNAGHDARAFVRGLVQGGYATDVAYEDKLVKVARQIEKMGRIRPGTS</sequence>
<evidence type="ECO:0000313" key="3">
    <source>
        <dbReference type="EMBL" id="MFK2918154.1"/>
    </source>
</evidence>
<gene>
    <name evidence="3" type="ORF">ISS97_12850</name>
</gene>
<comment type="caution">
    <text evidence="3">The sequence shown here is derived from an EMBL/GenBank/DDBJ whole genome shotgun (WGS) entry which is preliminary data.</text>
</comment>
<dbReference type="SUPFAM" id="SSF53955">
    <property type="entry name" value="Lysozyme-like"/>
    <property type="match status" value="1"/>
</dbReference>
<dbReference type="RefSeq" id="WP_379983909.1">
    <property type="nucleotide sequence ID" value="NZ_JADIKD010000011.1"/>
</dbReference>
<reference evidence="3 4" key="1">
    <citation type="submission" date="2020-10" db="EMBL/GenBank/DDBJ databases">
        <title>Phylogeny of dyella-like bacteria.</title>
        <authorList>
            <person name="Fu J."/>
        </authorList>
    </citation>
    <scope>NUCLEOTIDE SEQUENCE [LARGE SCALE GENOMIC DNA]</scope>
    <source>
        <strain evidence="3 4">BB4</strain>
    </source>
</reference>
<dbReference type="Pfam" id="PF01832">
    <property type="entry name" value="Glucosaminidase"/>
    <property type="match status" value="1"/>
</dbReference>
<evidence type="ECO:0000259" key="2">
    <source>
        <dbReference type="SMART" id="SM00047"/>
    </source>
</evidence>
<dbReference type="Gene3D" id="1.10.530.10">
    <property type="match status" value="1"/>
</dbReference>
<organism evidence="3 4">
    <name type="scientific">Dyella koreensis</name>
    <dbReference type="NCBI Taxonomy" id="311235"/>
    <lineage>
        <taxon>Bacteria</taxon>
        <taxon>Pseudomonadati</taxon>
        <taxon>Pseudomonadota</taxon>
        <taxon>Gammaproteobacteria</taxon>
        <taxon>Lysobacterales</taxon>
        <taxon>Rhodanobacteraceae</taxon>
        <taxon>Dyella</taxon>
    </lineage>
</organism>
<keyword evidence="1" id="KW-0378">Hydrolase</keyword>
<dbReference type="SMART" id="SM00047">
    <property type="entry name" value="LYZ2"/>
    <property type="match status" value="1"/>
</dbReference>
<accession>A0ABW8K9K3</accession>
<dbReference type="InterPro" id="IPR002901">
    <property type="entry name" value="MGlyc_endo_b_GlcNAc-like_dom"/>
</dbReference>
<dbReference type="PANTHER" id="PTHR33308:SF9">
    <property type="entry name" value="PEPTIDOGLYCAN HYDROLASE FLGJ"/>
    <property type="match status" value="1"/>
</dbReference>
<dbReference type="EMBL" id="JADIKD010000011">
    <property type="protein sequence ID" value="MFK2918154.1"/>
    <property type="molecule type" value="Genomic_DNA"/>
</dbReference>
<dbReference type="Proteomes" id="UP001620408">
    <property type="component" value="Unassembled WGS sequence"/>
</dbReference>
<evidence type="ECO:0000256" key="1">
    <source>
        <dbReference type="ARBA" id="ARBA00022801"/>
    </source>
</evidence>